<keyword evidence="6 7" id="KW-0472">Membrane</keyword>
<dbReference type="Pfam" id="PF01694">
    <property type="entry name" value="Rhomboid"/>
    <property type="match status" value="1"/>
</dbReference>
<comment type="subcellular location">
    <subcellularLocation>
        <location evidence="1">Membrane</location>
        <topology evidence="1">Multi-pass membrane protein</topology>
    </subcellularLocation>
</comment>
<feature type="transmembrane region" description="Helical" evidence="7">
    <location>
        <begin position="65"/>
        <end position="89"/>
    </location>
</feature>
<organism evidence="9 10">
    <name type="scientific">Scopulibacillus cellulosilyticus</name>
    <dbReference type="NCBI Taxonomy" id="2665665"/>
    <lineage>
        <taxon>Bacteria</taxon>
        <taxon>Bacillati</taxon>
        <taxon>Bacillota</taxon>
        <taxon>Bacilli</taxon>
        <taxon>Bacillales</taxon>
        <taxon>Sporolactobacillaceae</taxon>
        <taxon>Scopulibacillus</taxon>
    </lineage>
</organism>
<comment type="similarity">
    <text evidence="2">Belongs to the peptidase S54 family.</text>
</comment>
<feature type="transmembrane region" description="Helical" evidence="7">
    <location>
        <begin position="154"/>
        <end position="172"/>
    </location>
</feature>
<feature type="transmembrane region" description="Helical" evidence="7">
    <location>
        <begin position="125"/>
        <end position="142"/>
    </location>
</feature>
<keyword evidence="3 7" id="KW-0812">Transmembrane</keyword>
<dbReference type="InterPro" id="IPR050925">
    <property type="entry name" value="Rhomboid_protease_S54"/>
</dbReference>
<evidence type="ECO:0000313" key="9">
    <source>
        <dbReference type="EMBL" id="MFC7394904.1"/>
    </source>
</evidence>
<name>A0ABW2Q0L1_9BACL</name>
<evidence type="ECO:0000313" key="10">
    <source>
        <dbReference type="Proteomes" id="UP001596505"/>
    </source>
</evidence>
<feature type="transmembrane region" description="Helical" evidence="7">
    <location>
        <begin position="12"/>
        <end position="34"/>
    </location>
</feature>
<gene>
    <name evidence="9" type="ORF">ACFQRG_18490</name>
</gene>
<proteinExistence type="inferred from homology"/>
<keyword evidence="9" id="KW-0645">Protease</keyword>
<dbReference type="Proteomes" id="UP001596505">
    <property type="component" value="Unassembled WGS sequence"/>
</dbReference>
<evidence type="ECO:0000256" key="4">
    <source>
        <dbReference type="ARBA" id="ARBA00022801"/>
    </source>
</evidence>
<dbReference type="RefSeq" id="WP_380968859.1">
    <property type="nucleotide sequence ID" value="NZ_JBHTCO010000041.1"/>
</dbReference>
<keyword evidence="10" id="KW-1185">Reference proteome</keyword>
<feature type="transmembrane region" description="Helical" evidence="7">
    <location>
        <begin position="41"/>
        <end position="59"/>
    </location>
</feature>
<dbReference type="Gene3D" id="1.20.1540.10">
    <property type="entry name" value="Rhomboid-like"/>
    <property type="match status" value="1"/>
</dbReference>
<protein>
    <submittedName>
        <fullName evidence="9">Rhomboid family intramembrane serine protease</fullName>
        <ecNumber evidence="9">3.4.21.-</ecNumber>
    </submittedName>
</protein>
<evidence type="ECO:0000259" key="8">
    <source>
        <dbReference type="Pfam" id="PF01694"/>
    </source>
</evidence>
<evidence type="ECO:0000256" key="3">
    <source>
        <dbReference type="ARBA" id="ARBA00022692"/>
    </source>
</evidence>
<reference evidence="10" key="1">
    <citation type="journal article" date="2019" name="Int. J. Syst. Evol. Microbiol.">
        <title>The Global Catalogue of Microorganisms (GCM) 10K type strain sequencing project: providing services to taxonomists for standard genome sequencing and annotation.</title>
        <authorList>
            <consortium name="The Broad Institute Genomics Platform"/>
            <consortium name="The Broad Institute Genome Sequencing Center for Infectious Disease"/>
            <person name="Wu L."/>
            <person name="Ma J."/>
        </authorList>
    </citation>
    <scope>NUCLEOTIDE SEQUENCE [LARGE SCALE GENOMIC DNA]</scope>
    <source>
        <strain evidence="10">CGMCC 1.16305</strain>
    </source>
</reference>
<sequence>MFVRNENFKTFIKLYPIVSCIIAINIVIYLIIFLDKFTSTGIGYTIVNSGIGFNAAIAYGEWWRLITPIFLHITFPHVLFNCFSILLFAPALELLLGKWRFIIAYLGAGLIGNLAVYLFQPMGYSYLGASGAIFGLFGIYLFMVAIRRDLIDSFNTKIIVVILILGLISTFVYPDIDILGHLFGFLGGFILAPFLLMKVKHNPYIQ</sequence>
<keyword evidence="4 9" id="KW-0378">Hydrolase</keyword>
<dbReference type="EC" id="3.4.21.-" evidence="9"/>
<keyword evidence="5 7" id="KW-1133">Transmembrane helix</keyword>
<dbReference type="PANTHER" id="PTHR43731:SF14">
    <property type="entry name" value="PRESENILIN-ASSOCIATED RHOMBOID-LIKE PROTEIN, MITOCHONDRIAL"/>
    <property type="match status" value="1"/>
</dbReference>
<dbReference type="GO" id="GO:0006508">
    <property type="term" value="P:proteolysis"/>
    <property type="evidence" value="ECO:0007669"/>
    <property type="project" value="UniProtKB-KW"/>
</dbReference>
<feature type="transmembrane region" description="Helical" evidence="7">
    <location>
        <begin position="178"/>
        <end position="197"/>
    </location>
</feature>
<dbReference type="PANTHER" id="PTHR43731">
    <property type="entry name" value="RHOMBOID PROTEASE"/>
    <property type="match status" value="1"/>
</dbReference>
<evidence type="ECO:0000256" key="7">
    <source>
        <dbReference type="SAM" id="Phobius"/>
    </source>
</evidence>
<evidence type="ECO:0000256" key="1">
    <source>
        <dbReference type="ARBA" id="ARBA00004141"/>
    </source>
</evidence>
<dbReference type="InterPro" id="IPR022764">
    <property type="entry name" value="Peptidase_S54_rhomboid_dom"/>
</dbReference>
<feature type="domain" description="Peptidase S54 rhomboid" evidence="8">
    <location>
        <begin position="60"/>
        <end position="196"/>
    </location>
</feature>
<dbReference type="SUPFAM" id="SSF144091">
    <property type="entry name" value="Rhomboid-like"/>
    <property type="match status" value="1"/>
</dbReference>
<evidence type="ECO:0000256" key="6">
    <source>
        <dbReference type="ARBA" id="ARBA00023136"/>
    </source>
</evidence>
<dbReference type="GO" id="GO:0008233">
    <property type="term" value="F:peptidase activity"/>
    <property type="evidence" value="ECO:0007669"/>
    <property type="project" value="UniProtKB-KW"/>
</dbReference>
<accession>A0ABW2Q0L1</accession>
<dbReference type="InterPro" id="IPR035952">
    <property type="entry name" value="Rhomboid-like_sf"/>
</dbReference>
<comment type="caution">
    <text evidence="9">The sequence shown here is derived from an EMBL/GenBank/DDBJ whole genome shotgun (WGS) entry which is preliminary data.</text>
</comment>
<dbReference type="EMBL" id="JBHTCO010000041">
    <property type="protein sequence ID" value="MFC7394904.1"/>
    <property type="molecule type" value="Genomic_DNA"/>
</dbReference>
<evidence type="ECO:0000256" key="5">
    <source>
        <dbReference type="ARBA" id="ARBA00022989"/>
    </source>
</evidence>
<feature type="transmembrane region" description="Helical" evidence="7">
    <location>
        <begin position="101"/>
        <end position="119"/>
    </location>
</feature>
<evidence type="ECO:0000256" key="2">
    <source>
        <dbReference type="ARBA" id="ARBA00009045"/>
    </source>
</evidence>